<evidence type="ECO:0000313" key="2">
    <source>
        <dbReference type="EMBL" id="RDI64512.1"/>
    </source>
</evidence>
<dbReference type="Pfam" id="PF00934">
    <property type="entry name" value="PE"/>
    <property type="match status" value="1"/>
</dbReference>
<dbReference type="EMBL" id="QQBC01000008">
    <property type="protein sequence ID" value="RDI64512.1"/>
    <property type="molecule type" value="Genomic_DNA"/>
</dbReference>
<dbReference type="Gene3D" id="1.10.287.850">
    <property type="entry name" value="HP0062-like domain"/>
    <property type="match status" value="1"/>
</dbReference>
<feature type="domain" description="PE" evidence="1">
    <location>
        <begin position="10"/>
        <end position="96"/>
    </location>
</feature>
<dbReference type="STRING" id="1210086.GCA_001613105_06804"/>
<name>A0A370I194_9NOCA</name>
<dbReference type="InterPro" id="IPR000084">
    <property type="entry name" value="PE-PGRS_N"/>
</dbReference>
<dbReference type="RefSeq" id="WP_068006467.1">
    <property type="nucleotide sequence ID" value="NZ_QQBC01000008.1"/>
</dbReference>
<evidence type="ECO:0000259" key="1">
    <source>
        <dbReference type="Pfam" id="PF00934"/>
    </source>
</evidence>
<comment type="caution">
    <text evidence="2">The sequence shown here is derived from an EMBL/GenBank/DDBJ whole genome shotgun (WGS) entry which is preliminary data.</text>
</comment>
<sequence>MAETANFAGVYFDPASATDAATRLDALAQRLEDELRQNQSNLTVPAAGADEVSGRAAQTMNGVADSFAESVSAGILELRKLAASLRAQVTHVGQVESDTAAALGANRAV</sequence>
<protein>
    <submittedName>
        <fullName evidence="2">PE family protein</fullName>
    </submittedName>
</protein>
<dbReference type="Proteomes" id="UP000254869">
    <property type="component" value="Unassembled WGS sequence"/>
</dbReference>
<dbReference type="AlphaFoldDB" id="A0A370I194"/>
<evidence type="ECO:0000313" key="3">
    <source>
        <dbReference type="Proteomes" id="UP000254869"/>
    </source>
</evidence>
<proteinExistence type="predicted"/>
<accession>A0A370I194</accession>
<organism evidence="2 3">
    <name type="scientific">Nocardia pseudobrasiliensis</name>
    <dbReference type="NCBI Taxonomy" id="45979"/>
    <lineage>
        <taxon>Bacteria</taxon>
        <taxon>Bacillati</taxon>
        <taxon>Actinomycetota</taxon>
        <taxon>Actinomycetes</taxon>
        <taxon>Mycobacteriales</taxon>
        <taxon>Nocardiaceae</taxon>
        <taxon>Nocardia</taxon>
    </lineage>
</organism>
<reference evidence="2 3" key="1">
    <citation type="submission" date="2018-07" db="EMBL/GenBank/DDBJ databases">
        <title>Genomic Encyclopedia of Type Strains, Phase IV (KMG-IV): sequencing the most valuable type-strain genomes for metagenomic binning, comparative biology and taxonomic classification.</title>
        <authorList>
            <person name="Goeker M."/>
        </authorList>
    </citation>
    <scope>NUCLEOTIDE SEQUENCE [LARGE SCALE GENOMIC DNA]</scope>
    <source>
        <strain evidence="2 3">DSM 44290</strain>
    </source>
</reference>
<gene>
    <name evidence="2" type="ORF">DFR76_108345</name>
</gene>
<keyword evidence="3" id="KW-1185">Reference proteome</keyword>